<dbReference type="InterPro" id="IPR000093">
    <property type="entry name" value="DNA_Rcmb_RecR"/>
</dbReference>
<evidence type="ECO:0000256" key="5">
    <source>
        <dbReference type="ARBA" id="ARBA00023172"/>
    </source>
</evidence>
<dbReference type="PROSITE" id="PS01300">
    <property type="entry name" value="RECR"/>
    <property type="match status" value="1"/>
</dbReference>
<comment type="similarity">
    <text evidence="7">Belongs to the RecR family.</text>
</comment>
<dbReference type="InterPro" id="IPR006171">
    <property type="entry name" value="TOPRIM_dom"/>
</dbReference>
<evidence type="ECO:0000313" key="10">
    <source>
        <dbReference type="Proteomes" id="UP000230052"/>
    </source>
</evidence>
<dbReference type="GO" id="GO:0006281">
    <property type="term" value="P:DNA repair"/>
    <property type="evidence" value="ECO:0007669"/>
    <property type="project" value="UniProtKB-UniRule"/>
</dbReference>
<dbReference type="Gene3D" id="3.40.1360.10">
    <property type="match status" value="1"/>
</dbReference>
<name>A0A2J0KTZ6_9BACT</name>
<dbReference type="AlphaFoldDB" id="A0A2J0KTZ6"/>
<evidence type="ECO:0000256" key="3">
    <source>
        <dbReference type="ARBA" id="ARBA00022771"/>
    </source>
</evidence>
<evidence type="ECO:0000256" key="4">
    <source>
        <dbReference type="ARBA" id="ARBA00022833"/>
    </source>
</evidence>
<dbReference type="GO" id="GO:0003677">
    <property type="term" value="F:DNA binding"/>
    <property type="evidence" value="ECO:0007669"/>
    <property type="project" value="UniProtKB-UniRule"/>
</dbReference>
<evidence type="ECO:0000259" key="8">
    <source>
        <dbReference type="PROSITE" id="PS50880"/>
    </source>
</evidence>
<dbReference type="PANTHER" id="PTHR30446">
    <property type="entry name" value="RECOMBINATION PROTEIN RECR"/>
    <property type="match status" value="1"/>
</dbReference>
<dbReference type="Gene3D" id="1.10.8.420">
    <property type="entry name" value="RecR Domain 1"/>
    <property type="match status" value="1"/>
</dbReference>
<keyword evidence="4 7" id="KW-0862">Zinc</keyword>
<dbReference type="NCBIfam" id="TIGR00615">
    <property type="entry name" value="recR"/>
    <property type="match status" value="1"/>
</dbReference>
<evidence type="ECO:0000256" key="1">
    <source>
        <dbReference type="ARBA" id="ARBA00022723"/>
    </source>
</evidence>
<reference evidence="9 10" key="1">
    <citation type="submission" date="2017-09" db="EMBL/GenBank/DDBJ databases">
        <title>Depth-based differentiation of microbial function through sediment-hosted aquifers and enrichment of novel symbionts in the deep terrestrial subsurface.</title>
        <authorList>
            <person name="Probst A.J."/>
            <person name="Ladd B."/>
            <person name="Jarett J.K."/>
            <person name="Geller-Mcgrath D.E."/>
            <person name="Sieber C.M."/>
            <person name="Emerson J.B."/>
            <person name="Anantharaman K."/>
            <person name="Thomas B.C."/>
            <person name="Malmstrom R."/>
            <person name="Stieglmeier M."/>
            <person name="Klingl A."/>
            <person name="Woyke T."/>
            <person name="Ryan C.M."/>
            <person name="Banfield J.F."/>
        </authorList>
    </citation>
    <scope>NUCLEOTIDE SEQUENCE [LARGE SCALE GENOMIC DNA]</scope>
    <source>
        <strain evidence="9">CG07_land_8_20_14_0_80_42_15</strain>
    </source>
</reference>
<proteinExistence type="inferred from homology"/>
<dbReference type="SMART" id="SM00493">
    <property type="entry name" value="TOPRIM"/>
    <property type="match status" value="1"/>
</dbReference>
<dbReference type="Pfam" id="PF21176">
    <property type="entry name" value="RecR_HhH"/>
    <property type="match status" value="1"/>
</dbReference>
<protein>
    <recommendedName>
        <fullName evidence="7">Recombination protein RecR</fullName>
    </recommendedName>
</protein>
<organism evidence="9 10">
    <name type="scientific">Candidatus Aquitaenariimonas noxiae</name>
    <dbReference type="NCBI Taxonomy" id="1974741"/>
    <lineage>
        <taxon>Bacteria</taxon>
        <taxon>Pseudomonadati</taxon>
        <taxon>Candidatus Omnitrophota</taxon>
        <taxon>Candidatus Aquitaenariimonas</taxon>
    </lineage>
</organism>
<dbReference type="Pfam" id="PF13662">
    <property type="entry name" value="Toprim_4"/>
    <property type="match status" value="1"/>
</dbReference>
<dbReference type="Pfam" id="PF02132">
    <property type="entry name" value="RecR_ZnF"/>
    <property type="match status" value="1"/>
</dbReference>
<dbReference type="InterPro" id="IPR034137">
    <property type="entry name" value="TOPRIM_RecR"/>
</dbReference>
<dbReference type="Pfam" id="PF21175">
    <property type="entry name" value="RecR_C"/>
    <property type="match status" value="1"/>
</dbReference>
<dbReference type="InterPro" id="IPR023627">
    <property type="entry name" value="Rcmb_RecR"/>
</dbReference>
<gene>
    <name evidence="7" type="primary">recR</name>
    <name evidence="9" type="ORF">COS99_03195</name>
</gene>
<dbReference type="SUPFAM" id="SSF111304">
    <property type="entry name" value="Recombination protein RecR"/>
    <property type="match status" value="1"/>
</dbReference>
<evidence type="ECO:0000256" key="7">
    <source>
        <dbReference type="HAMAP-Rule" id="MF_00017"/>
    </source>
</evidence>
<dbReference type="InterPro" id="IPR015967">
    <property type="entry name" value="Rcmb_RecR_Znf"/>
</dbReference>
<feature type="domain" description="Toprim" evidence="8">
    <location>
        <begin position="81"/>
        <end position="176"/>
    </location>
</feature>
<dbReference type="EMBL" id="PEWV01000031">
    <property type="protein sequence ID" value="PIU41885.1"/>
    <property type="molecule type" value="Genomic_DNA"/>
</dbReference>
<dbReference type="CDD" id="cd01025">
    <property type="entry name" value="TOPRIM_recR"/>
    <property type="match status" value="1"/>
</dbReference>
<dbReference type="Gene3D" id="6.10.250.240">
    <property type="match status" value="1"/>
</dbReference>
<sequence length="199" mass="21746">MSGYTESMRKLIEEFSKMPGIGPKTAERLALYILKVNKETAKALSDSILKIKEATRFCANCNNLSEAELCDICRDTRRDRSVICIVEDPGDIASIEKTGSFRGVYHVLLGTLSPLDGIGPEDLKINELIDRIKKGGVKEAIIATNPDTEGETTALYLTKLMKPLSVKVTKIASGVPMGSSLEYIDQASLTKAIEGRHQV</sequence>
<accession>A0A2J0KTZ6</accession>
<keyword evidence="1 7" id="KW-0479">Metal-binding</keyword>
<dbReference type="Proteomes" id="UP000230052">
    <property type="component" value="Unassembled WGS sequence"/>
</dbReference>
<keyword evidence="2 7" id="KW-0227">DNA damage</keyword>
<feature type="zinc finger region" description="C4-type" evidence="7">
    <location>
        <begin position="58"/>
        <end position="73"/>
    </location>
</feature>
<evidence type="ECO:0000256" key="6">
    <source>
        <dbReference type="ARBA" id="ARBA00023204"/>
    </source>
</evidence>
<keyword evidence="3 7" id="KW-0863">Zinc-finger</keyword>
<dbReference type="HAMAP" id="MF_00017">
    <property type="entry name" value="RecR"/>
    <property type="match status" value="1"/>
</dbReference>
<keyword evidence="5 7" id="KW-0233">DNA recombination</keyword>
<comment type="function">
    <text evidence="7">May play a role in DNA repair. It seems to be involved in an RecBC-independent recombinational process of DNA repair. It may act with RecF and RecO.</text>
</comment>
<dbReference type="GO" id="GO:0008270">
    <property type="term" value="F:zinc ion binding"/>
    <property type="evidence" value="ECO:0007669"/>
    <property type="project" value="UniProtKB-KW"/>
</dbReference>
<dbReference type="PANTHER" id="PTHR30446:SF0">
    <property type="entry name" value="RECOMBINATION PROTEIN RECR"/>
    <property type="match status" value="1"/>
</dbReference>
<evidence type="ECO:0000313" key="9">
    <source>
        <dbReference type="EMBL" id="PIU41885.1"/>
    </source>
</evidence>
<evidence type="ECO:0000256" key="2">
    <source>
        <dbReference type="ARBA" id="ARBA00022763"/>
    </source>
</evidence>
<dbReference type="GO" id="GO:0006310">
    <property type="term" value="P:DNA recombination"/>
    <property type="evidence" value="ECO:0007669"/>
    <property type="project" value="UniProtKB-UniRule"/>
</dbReference>
<comment type="caution">
    <text evidence="9">The sequence shown here is derived from an EMBL/GenBank/DDBJ whole genome shotgun (WGS) entry which is preliminary data.</text>
</comment>
<keyword evidence="6 7" id="KW-0234">DNA repair</keyword>
<dbReference type="PROSITE" id="PS50880">
    <property type="entry name" value="TOPRIM"/>
    <property type="match status" value="1"/>
</dbReference>